<evidence type="ECO:0000313" key="4">
    <source>
        <dbReference type="Proteomes" id="UP000318053"/>
    </source>
</evidence>
<dbReference type="OrthoDB" id="280121at2"/>
<keyword evidence="4" id="KW-1185">Reference proteome</keyword>
<proteinExistence type="predicted"/>
<dbReference type="RefSeq" id="WP_146389415.1">
    <property type="nucleotide sequence ID" value="NZ_SJPK01000001.1"/>
</dbReference>
<reference evidence="3 4" key="1">
    <citation type="submission" date="2019-02" db="EMBL/GenBank/DDBJ databases">
        <title>Deep-cultivation of Planctomycetes and their phenomic and genomic characterization uncovers novel biology.</title>
        <authorList>
            <person name="Wiegand S."/>
            <person name="Jogler M."/>
            <person name="Boedeker C."/>
            <person name="Pinto D."/>
            <person name="Vollmers J."/>
            <person name="Rivas-Marin E."/>
            <person name="Kohn T."/>
            <person name="Peeters S.H."/>
            <person name="Heuer A."/>
            <person name="Rast P."/>
            <person name="Oberbeckmann S."/>
            <person name="Bunk B."/>
            <person name="Jeske O."/>
            <person name="Meyerdierks A."/>
            <person name="Storesund J.E."/>
            <person name="Kallscheuer N."/>
            <person name="Luecker S."/>
            <person name="Lage O.M."/>
            <person name="Pohl T."/>
            <person name="Merkel B.J."/>
            <person name="Hornburger P."/>
            <person name="Mueller R.-W."/>
            <person name="Bruemmer F."/>
            <person name="Labrenz M."/>
            <person name="Spormann A.M."/>
            <person name="Op Den Camp H."/>
            <person name="Overmann J."/>
            <person name="Amann R."/>
            <person name="Jetten M.S.M."/>
            <person name="Mascher T."/>
            <person name="Medema M.H."/>
            <person name="Devos D.P."/>
            <person name="Kaster A.-K."/>
            <person name="Ovreas L."/>
            <person name="Rohde M."/>
            <person name="Galperin M.Y."/>
            <person name="Jogler C."/>
        </authorList>
    </citation>
    <scope>NUCLEOTIDE SEQUENCE [LARGE SCALE GENOMIC DNA]</scope>
    <source>
        <strain evidence="3 4">CA85</strain>
    </source>
</reference>
<gene>
    <name evidence="3" type="ORF">CA85_02480</name>
</gene>
<feature type="chain" id="PRO_5023133440" description="SLA1 homology domain-containing protein" evidence="1">
    <location>
        <begin position="24"/>
        <end position="584"/>
    </location>
</feature>
<sequence precursor="true">MFRFIAFGCLFGLLLPSVPCVSAETWTDTTGKFAIEAEFQGVEGKSIILLRANGQKITVPIAKLSPESRAQAKALYQAMMRAADEAAESDPGSSAGATAPLHATRSLNFQAPTPPAISAMPSFPDGMSVEQTLAFVQKQVFAGHPGVFWYALPKDMRKTFDDPRLRKAVNPFVNEQQTMITELETLVFKSIEVLVTKKDFVLGSKMLEDLPPPIQPLFQKGYDPAVGVAYEVADFGFSFDPTQHSVTEMVDYHFPRIGAHLKSLLAMVPDDSRAKILEGVSVEQIDADHAIVHLPPPPATATPGVAGPSATMIPESLEMVRVDQRWVPKKVVDSWRDLQSQLDSGTIEEKINQVQAENVNQTQGASMMLGMFKGMIESALDSMLAAKTQEEFDAAFEQQAAMPGGEFGEMGFSDGGEVEFHMGADGMEEDKPLPPASGSVPEGWALELDSITIPETPAVAYFSGEEAPIVDAVLQNGILELWDADEQGHFNDSGFVIFLFLDEGESVGGKTFSVSPKSGFGSPHVHRKLRADNMSDTEMMMNGYAMELEFGEVAGGKVTGKIYLCLPDEERSMVSGTFAADVSE</sequence>
<dbReference type="Proteomes" id="UP000318053">
    <property type="component" value="Unassembled WGS sequence"/>
</dbReference>
<dbReference type="GO" id="GO:0008092">
    <property type="term" value="F:cytoskeletal protein binding"/>
    <property type="evidence" value="ECO:0007669"/>
    <property type="project" value="InterPro"/>
</dbReference>
<dbReference type="GO" id="GO:0043130">
    <property type="term" value="F:ubiquitin binding"/>
    <property type="evidence" value="ECO:0007669"/>
    <property type="project" value="InterPro"/>
</dbReference>
<evidence type="ECO:0000259" key="2">
    <source>
        <dbReference type="Pfam" id="PF03983"/>
    </source>
</evidence>
<accession>A0A5C5YJC2</accession>
<dbReference type="GO" id="GO:0030674">
    <property type="term" value="F:protein-macromolecule adaptor activity"/>
    <property type="evidence" value="ECO:0007669"/>
    <property type="project" value="InterPro"/>
</dbReference>
<name>A0A5C5YJC2_9BACT</name>
<dbReference type="Pfam" id="PF03983">
    <property type="entry name" value="SHD1"/>
    <property type="match status" value="1"/>
</dbReference>
<feature type="domain" description="SLA1 homology" evidence="2">
    <location>
        <begin position="25"/>
        <end position="67"/>
    </location>
</feature>
<organism evidence="3 4">
    <name type="scientific">Allorhodopirellula solitaria</name>
    <dbReference type="NCBI Taxonomy" id="2527987"/>
    <lineage>
        <taxon>Bacteria</taxon>
        <taxon>Pseudomonadati</taxon>
        <taxon>Planctomycetota</taxon>
        <taxon>Planctomycetia</taxon>
        <taxon>Pirellulales</taxon>
        <taxon>Pirellulaceae</taxon>
        <taxon>Allorhodopirellula</taxon>
    </lineage>
</organism>
<dbReference type="GO" id="GO:0042802">
    <property type="term" value="F:identical protein binding"/>
    <property type="evidence" value="ECO:0007669"/>
    <property type="project" value="InterPro"/>
</dbReference>
<dbReference type="AlphaFoldDB" id="A0A5C5YJC2"/>
<feature type="signal peptide" evidence="1">
    <location>
        <begin position="1"/>
        <end position="23"/>
    </location>
</feature>
<evidence type="ECO:0000313" key="3">
    <source>
        <dbReference type="EMBL" id="TWT74960.1"/>
    </source>
</evidence>
<dbReference type="EMBL" id="SJPK01000001">
    <property type="protein sequence ID" value="TWT74960.1"/>
    <property type="molecule type" value="Genomic_DNA"/>
</dbReference>
<dbReference type="Gene3D" id="2.30.30.700">
    <property type="entry name" value="SLA1 homology domain 1"/>
    <property type="match status" value="1"/>
</dbReference>
<protein>
    <recommendedName>
        <fullName evidence="2">SLA1 homology domain-containing protein</fullName>
    </recommendedName>
</protein>
<evidence type="ECO:0000256" key="1">
    <source>
        <dbReference type="SAM" id="SignalP"/>
    </source>
</evidence>
<keyword evidence="1" id="KW-0732">Signal</keyword>
<dbReference type="InterPro" id="IPR007131">
    <property type="entry name" value="SHD1"/>
</dbReference>
<comment type="caution">
    <text evidence="3">The sequence shown here is derived from an EMBL/GenBank/DDBJ whole genome shotgun (WGS) entry which is preliminary data.</text>
</comment>